<sequence length="106" mass="12005">MSDLVPDGIDPAVLRQTLSLPHPQMRIVTYYLTARKDPEFDNAVVKTGEKIAEEIGMNRPLLSRTIPQLIKAGWLRLASRHGNIRYYGLGPRAEERNNVVPLRRTA</sequence>
<organism evidence="1 2">
    <name type="scientific">Streptomyces tricolor</name>
    <dbReference type="NCBI Taxonomy" id="68277"/>
    <lineage>
        <taxon>Bacteria</taxon>
        <taxon>Bacillati</taxon>
        <taxon>Actinomycetota</taxon>
        <taxon>Actinomycetes</taxon>
        <taxon>Kitasatosporales</taxon>
        <taxon>Streptomycetaceae</taxon>
        <taxon>Streptomyces</taxon>
        <taxon>Streptomyces violaceoruber group</taxon>
    </lineage>
</organism>
<protein>
    <recommendedName>
        <fullName evidence="3">MarR family transcriptional regulator</fullName>
    </recommendedName>
</protein>
<dbReference type="InterPro" id="IPR036390">
    <property type="entry name" value="WH_DNA-bd_sf"/>
</dbReference>
<reference evidence="1 2" key="1">
    <citation type="submission" date="2022-01" db="EMBL/GenBank/DDBJ databases">
        <title>Draft Genome Sequences of Seven Type Strains of the Genus Streptomyces.</title>
        <authorList>
            <person name="Aziz S."/>
            <person name="Coretto E."/>
            <person name="Chronakova A."/>
            <person name="Sproer C."/>
            <person name="Huber K."/>
            <person name="Nouioui I."/>
            <person name="Gross H."/>
        </authorList>
    </citation>
    <scope>NUCLEOTIDE SEQUENCE [LARGE SCALE GENOMIC DNA]</scope>
    <source>
        <strain evidence="1 2">DSM 41685</strain>
    </source>
</reference>
<evidence type="ECO:0000313" key="1">
    <source>
        <dbReference type="EMBL" id="MCG0068188.1"/>
    </source>
</evidence>
<dbReference type="RefSeq" id="WP_086697535.1">
    <property type="nucleotide sequence ID" value="NZ_JAKKZF010000201.1"/>
</dbReference>
<gene>
    <name evidence="1" type="ORF">L0F81_33825</name>
</gene>
<evidence type="ECO:0000313" key="2">
    <source>
        <dbReference type="Proteomes" id="UP001299012"/>
    </source>
</evidence>
<evidence type="ECO:0008006" key="3">
    <source>
        <dbReference type="Google" id="ProtNLM"/>
    </source>
</evidence>
<comment type="caution">
    <text evidence="1">The sequence shown here is derived from an EMBL/GenBank/DDBJ whole genome shotgun (WGS) entry which is preliminary data.</text>
</comment>
<keyword evidence="2" id="KW-1185">Reference proteome</keyword>
<dbReference type="SUPFAM" id="SSF46785">
    <property type="entry name" value="Winged helix' DNA-binding domain"/>
    <property type="match status" value="1"/>
</dbReference>
<proteinExistence type="predicted"/>
<name>A0ABS9JRI3_9ACTN</name>
<dbReference type="EMBL" id="JAKKZF010000201">
    <property type="protein sequence ID" value="MCG0068188.1"/>
    <property type="molecule type" value="Genomic_DNA"/>
</dbReference>
<accession>A0ABS9JRI3</accession>
<dbReference type="Proteomes" id="UP001299012">
    <property type="component" value="Unassembled WGS sequence"/>
</dbReference>